<proteinExistence type="predicted"/>
<comment type="caution">
    <text evidence="3">The sequence shown here is derived from an EMBL/GenBank/DDBJ whole genome shotgun (WGS) entry which is preliminary data.</text>
</comment>
<organism evidence="3 4">
    <name type="scientific">Pseudothauera lacus</name>
    <dbReference type="NCBI Taxonomy" id="2136175"/>
    <lineage>
        <taxon>Bacteria</taxon>
        <taxon>Pseudomonadati</taxon>
        <taxon>Pseudomonadota</taxon>
        <taxon>Betaproteobacteria</taxon>
        <taxon>Rhodocyclales</taxon>
        <taxon>Zoogloeaceae</taxon>
        <taxon>Pseudothauera</taxon>
    </lineage>
</organism>
<dbReference type="PANTHER" id="PTHR35812:SF1">
    <property type="entry name" value="LIPOPROTEIN"/>
    <property type="match status" value="1"/>
</dbReference>
<reference evidence="3 4" key="2">
    <citation type="submission" date="2018-04" db="EMBL/GenBank/DDBJ databases">
        <title>Thauera lacus sp. nov., isolated from an saline lake in Inner Mongolia, China.</title>
        <authorList>
            <person name="Liang Q.-Y."/>
        </authorList>
    </citation>
    <scope>NUCLEOTIDE SEQUENCE [LARGE SCALE GENOMIC DNA]</scope>
    <source>
        <strain evidence="3 4">D20</strain>
    </source>
</reference>
<accession>A0A2T4IJL9</accession>
<evidence type="ECO:0000259" key="2">
    <source>
        <dbReference type="Pfam" id="PF08308"/>
    </source>
</evidence>
<dbReference type="Pfam" id="PF08308">
    <property type="entry name" value="PEGA"/>
    <property type="match status" value="1"/>
</dbReference>
<evidence type="ECO:0000313" key="3">
    <source>
        <dbReference type="EMBL" id="PTD97971.1"/>
    </source>
</evidence>
<evidence type="ECO:0008006" key="5">
    <source>
        <dbReference type="Google" id="ProtNLM"/>
    </source>
</evidence>
<dbReference type="InterPro" id="IPR013229">
    <property type="entry name" value="PEGA"/>
</dbReference>
<reference evidence="3 4" key="1">
    <citation type="submission" date="2018-03" db="EMBL/GenBank/DDBJ databases">
        <authorList>
            <person name="Keele B.F."/>
        </authorList>
    </citation>
    <scope>NUCLEOTIDE SEQUENCE [LARGE SCALE GENOMIC DNA]</scope>
    <source>
        <strain evidence="3 4">D20</strain>
    </source>
</reference>
<dbReference type="PANTHER" id="PTHR35812">
    <property type="entry name" value="LIPOPROTEIN"/>
    <property type="match status" value="1"/>
</dbReference>
<protein>
    <recommendedName>
        <fullName evidence="5">PEGA domain-containing protein</fullName>
    </recommendedName>
</protein>
<dbReference type="AlphaFoldDB" id="A0A2T4IJL9"/>
<dbReference type="PROSITE" id="PS51257">
    <property type="entry name" value="PROKAR_LIPOPROTEIN"/>
    <property type="match status" value="1"/>
</dbReference>
<feature type="domain" description="PEGA" evidence="2">
    <location>
        <begin position="45"/>
        <end position="90"/>
    </location>
</feature>
<dbReference type="EMBL" id="PZKC01000001">
    <property type="protein sequence ID" value="PTD97971.1"/>
    <property type="molecule type" value="Genomic_DNA"/>
</dbReference>
<dbReference type="InterPro" id="IPR011460">
    <property type="entry name" value="Lcl_C"/>
</dbReference>
<feature type="domain" description="Lcl C-terminal" evidence="1">
    <location>
        <begin position="156"/>
        <end position="298"/>
    </location>
</feature>
<evidence type="ECO:0000313" key="4">
    <source>
        <dbReference type="Proteomes" id="UP000241193"/>
    </source>
</evidence>
<dbReference type="Pfam" id="PF07603">
    <property type="entry name" value="Lcl_C"/>
    <property type="match status" value="1"/>
</dbReference>
<dbReference type="OrthoDB" id="8555302at2"/>
<gene>
    <name evidence="3" type="ORF">C8261_00685</name>
</gene>
<keyword evidence="4" id="KW-1185">Reference proteome</keyword>
<sequence length="301" mass="32378">MTVPERFMSADRLRRFLAVLGSAIVLAACAPDDRPPPLPQSGRAGELLLASVPGGARVSVNGEPHGNTPAGTGEVLAIPLPPGTHTIEAVLEVDEFTELFARHDGLAVGEQPLPTLVLELRPRFTAAGETRHEARQAVLAERERVAVARFVEEFPGTVTDTVSGLMWMRCSAGQEWRDGTCAGTAARYNWERAGELAANADLGGYRDWRLPTRDELFGLVWCSSGQRYDTDPEGSGGACAGDFRRPPILAEVFPATPQDKFWTGTPASQSFAAWGVAFTSGVTGVGNRRDTVLVRLVRNAR</sequence>
<name>A0A2T4IJL9_9RHOO</name>
<dbReference type="Proteomes" id="UP000241193">
    <property type="component" value="Unassembled WGS sequence"/>
</dbReference>
<evidence type="ECO:0000259" key="1">
    <source>
        <dbReference type="Pfam" id="PF07603"/>
    </source>
</evidence>